<dbReference type="PROSITE" id="PS50887">
    <property type="entry name" value="GGDEF"/>
    <property type="match status" value="1"/>
</dbReference>
<dbReference type="RefSeq" id="WP_311361714.1">
    <property type="nucleotide sequence ID" value="NZ_JAVRIE010000003.1"/>
</dbReference>
<dbReference type="InterPro" id="IPR050469">
    <property type="entry name" value="Diguanylate_Cyclase"/>
</dbReference>
<dbReference type="PANTHER" id="PTHR45138">
    <property type="entry name" value="REGULATORY COMPONENTS OF SENSORY TRANSDUCTION SYSTEM"/>
    <property type="match status" value="1"/>
</dbReference>
<dbReference type="GO" id="GO:0052621">
    <property type="term" value="F:diguanylate cyclase activity"/>
    <property type="evidence" value="ECO:0007669"/>
    <property type="project" value="UniProtKB-EC"/>
</dbReference>
<dbReference type="AlphaFoldDB" id="A0AAW8R533"/>
<dbReference type="InterPro" id="IPR029787">
    <property type="entry name" value="Nucleotide_cyclase"/>
</dbReference>
<name>A0AAW8R533_9ALTE</name>
<evidence type="ECO:0000256" key="3">
    <source>
        <dbReference type="ARBA" id="ARBA00034247"/>
    </source>
</evidence>
<dbReference type="SMART" id="SM00267">
    <property type="entry name" value="GGDEF"/>
    <property type="match status" value="1"/>
</dbReference>
<dbReference type="CDD" id="cd01949">
    <property type="entry name" value="GGDEF"/>
    <property type="match status" value="1"/>
</dbReference>
<proteinExistence type="predicted"/>
<protein>
    <recommendedName>
        <fullName evidence="2">diguanylate cyclase</fullName>
        <ecNumber evidence="2">2.7.7.65</ecNumber>
    </recommendedName>
</protein>
<dbReference type="GO" id="GO:0005886">
    <property type="term" value="C:plasma membrane"/>
    <property type="evidence" value="ECO:0007669"/>
    <property type="project" value="TreeGrafter"/>
</dbReference>
<dbReference type="EMBL" id="JAVRIE010000003">
    <property type="protein sequence ID" value="MDT0582945.1"/>
    <property type="molecule type" value="Genomic_DNA"/>
</dbReference>
<dbReference type="GO" id="GO:0043709">
    <property type="term" value="P:cell adhesion involved in single-species biofilm formation"/>
    <property type="evidence" value="ECO:0007669"/>
    <property type="project" value="TreeGrafter"/>
</dbReference>
<dbReference type="Gene3D" id="3.30.70.270">
    <property type="match status" value="1"/>
</dbReference>
<dbReference type="PANTHER" id="PTHR45138:SF9">
    <property type="entry name" value="DIGUANYLATE CYCLASE DGCM-RELATED"/>
    <property type="match status" value="1"/>
</dbReference>
<reference evidence="6 7" key="1">
    <citation type="submission" date="2023-09" db="EMBL/GenBank/DDBJ databases">
        <authorList>
            <person name="Rey-Velasco X."/>
        </authorList>
    </citation>
    <scope>NUCLEOTIDE SEQUENCE [LARGE SCALE GENOMIC DNA]</scope>
    <source>
        <strain evidence="6 7">W409</strain>
    </source>
</reference>
<dbReference type="GO" id="GO:1902201">
    <property type="term" value="P:negative regulation of bacterial-type flagellum-dependent cell motility"/>
    <property type="evidence" value="ECO:0007669"/>
    <property type="project" value="TreeGrafter"/>
</dbReference>
<organism evidence="6 7">
    <name type="scientific">Brumicola blandensis</name>
    <dbReference type="NCBI Taxonomy" id="3075611"/>
    <lineage>
        <taxon>Bacteria</taxon>
        <taxon>Pseudomonadati</taxon>
        <taxon>Pseudomonadota</taxon>
        <taxon>Gammaproteobacteria</taxon>
        <taxon>Alteromonadales</taxon>
        <taxon>Alteromonadaceae</taxon>
        <taxon>Brumicola</taxon>
    </lineage>
</organism>
<feature type="coiled-coil region" evidence="4">
    <location>
        <begin position="95"/>
        <end position="122"/>
    </location>
</feature>
<evidence type="ECO:0000259" key="5">
    <source>
        <dbReference type="PROSITE" id="PS50887"/>
    </source>
</evidence>
<evidence type="ECO:0000256" key="1">
    <source>
        <dbReference type="ARBA" id="ARBA00001946"/>
    </source>
</evidence>
<dbReference type="SUPFAM" id="SSF55073">
    <property type="entry name" value="Nucleotide cyclase"/>
    <property type="match status" value="1"/>
</dbReference>
<dbReference type="InterPro" id="IPR043128">
    <property type="entry name" value="Rev_trsase/Diguanyl_cyclase"/>
</dbReference>
<dbReference type="FunFam" id="3.30.70.270:FF:000001">
    <property type="entry name" value="Diguanylate cyclase domain protein"/>
    <property type="match status" value="1"/>
</dbReference>
<comment type="caution">
    <text evidence="6">The sequence shown here is derived from an EMBL/GenBank/DDBJ whole genome shotgun (WGS) entry which is preliminary data.</text>
</comment>
<keyword evidence="6" id="KW-0808">Transferase</keyword>
<feature type="domain" description="GGDEF" evidence="5">
    <location>
        <begin position="150"/>
        <end position="283"/>
    </location>
</feature>
<evidence type="ECO:0000256" key="4">
    <source>
        <dbReference type="SAM" id="Coils"/>
    </source>
</evidence>
<comment type="cofactor">
    <cofactor evidence="1">
        <name>Mg(2+)</name>
        <dbReference type="ChEBI" id="CHEBI:18420"/>
    </cofactor>
</comment>
<dbReference type="NCBIfam" id="TIGR00254">
    <property type="entry name" value="GGDEF"/>
    <property type="match status" value="1"/>
</dbReference>
<dbReference type="InterPro" id="IPR000160">
    <property type="entry name" value="GGDEF_dom"/>
</dbReference>
<evidence type="ECO:0000313" key="7">
    <source>
        <dbReference type="Proteomes" id="UP001249020"/>
    </source>
</evidence>
<sequence>MTTDIETNQVSYLNQYAVDLIGIPLNPAVSLFDFISKASWIFFESYIRPALIKDGQCTEVQITLVSQKLGKINAVANVSLIESVLFWSIQTAENRDKLYQELLSAREHLENQNEKLLELTRLDPLTSLLNRRAAADDFMKMANQLTRSFCPTSFLIIDIDWFKEINDNHGHGVGDEVLTKLANTFKEASRSTDILARWGGEEFLIILFNSNVIDAQLFASRLHEKIKSILLPNSEQLTVSIGISGLRENELKDNELLDKVLKRADTALYKAKEKGRNRTEILE</sequence>
<keyword evidence="7" id="KW-1185">Reference proteome</keyword>
<dbReference type="Proteomes" id="UP001249020">
    <property type="component" value="Unassembled WGS sequence"/>
</dbReference>
<accession>A0AAW8R533</accession>
<dbReference type="EC" id="2.7.7.65" evidence="2"/>
<dbReference type="Pfam" id="PF00990">
    <property type="entry name" value="GGDEF"/>
    <property type="match status" value="1"/>
</dbReference>
<comment type="catalytic activity">
    <reaction evidence="3">
        <text>2 GTP = 3',3'-c-di-GMP + 2 diphosphate</text>
        <dbReference type="Rhea" id="RHEA:24898"/>
        <dbReference type="ChEBI" id="CHEBI:33019"/>
        <dbReference type="ChEBI" id="CHEBI:37565"/>
        <dbReference type="ChEBI" id="CHEBI:58805"/>
        <dbReference type="EC" id="2.7.7.65"/>
    </reaction>
</comment>
<keyword evidence="6" id="KW-0548">Nucleotidyltransferase</keyword>
<evidence type="ECO:0000256" key="2">
    <source>
        <dbReference type="ARBA" id="ARBA00012528"/>
    </source>
</evidence>
<evidence type="ECO:0000313" key="6">
    <source>
        <dbReference type="EMBL" id="MDT0582945.1"/>
    </source>
</evidence>
<keyword evidence="4" id="KW-0175">Coiled coil</keyword>
<gene>
    <name evidence="6" type="ORF">RM544_10370</name>
</gene>